<feature type="compositionally biased region" description="Polar residues" evidence="1">
    <location>
        <begin position="51"/>
        <end position="63"/>
    </location>
</feature>
<reference evidence="2" key="1">
    <citation type="submission" date="2019-08" db="EMBL/GenBank/DDBJ databases">
        <authorList>
            <person name="Kucharzyk K."/>
            <person name="Murdoch R.W."/>
            <person name="Higgins S."/>
            <person name="Loffler F."/>
        </authorList>
    </citation>
    <scope>NUCLEOTIDE SEQUENCE</scope>
</reference>
<feature type="compositionally biased region" description="Basic and acidic residues" evidence="1">
    <location>
        <begin position="25"/>
        <end position="34"/>
    </location>
</feature>
<comment type="caution">
    <text evidence="2">The sequence shown here is derived from an EMBL/GenBank/DDBJ whole genome shotgun (WGS) entry which is preliminary data.</text>
</comment>
<protein>
    <submittedName>
        <fullName evidence="2">Uncharacterized protein</fullName>
    </submittedName>
</protein>
<name>A0A645I4D2_9ZZZZ</name>
<sequence length="75" mass="8103">MTIESSRMQIPTAAPNPLMNVQHEVQKGLQDNDKSPVSAGAANKQMVAGLSTPQRQTPQQVVSDQVSKGYLDIKI</sequence>
<evidence type="ECO:0000256" key="1">
    <source>
        <dbReference type="SAM" id="MobiDB-lite"/>
    </source>
</evidence>
<proteinExistence type="predicted"/>
<gene>
    <name evidence="2" type="ORF">SDC9_192876</name>
</gene>
<evidence type="ECO:0000313" key="2">
    <source>
        <dbReference type="EMBL" id="MPN45309.1"/>
    </source>
</evidence>
<dbReference type="AlphaFoldDB" id="A0A645I4D2"/>
<accession>A0A645I4D2</accession>
<dbReference type="EMBL" id="VSSQ01105090">
    <property type="protein sequence ID" value="MPN45309.1"/>
    <property type="molecule type" value="Genomic_DNA"/>
</dbReference>
<feature type="region of interest" description="Disordered" evidence="1">
    <location>
        <begin position="25"/>
        <end position="63"/>
    </location>
</feature>
<organism evidence="2">
    <name type="scientific">bioreactor metagenome</name>
    <dbReference type="NCBI Taxonomy" id="1076179"/>
    <lineage>
        <taxon>unclassified sequences</taxon>
        <taxon>metagenomes</taxon>
        <taxon>ecological metagenomes</taxon>
    </lineage>
</organism>